<keyword evidence="1" id="KW-0732">Signal</keyword>
<feature type="domain" description="Glucose/Sorbosone dehydrogenase" evidence="2">
    <location>
        <begin position="45"/>
        <end position="363"/>
    </location>
</feature>
<sequence length="374" mass="41824">MRNIYSFLSIILISCMSCAQQTESEVKAETPTNINYTTEVIVPDLNIPWGMVLLPDESMLITEKAGELIHFKDGVKTSIEGLPEIYVRGQGGLMDLELHPDYKNNGWLYISYASPEGDEDGGNTAILRAKLDNNTLVEKQLLYKAGPNTKKGQHWGARIEFDNEGYLYFSIGDRGNRDVNPQDITRDGGKIYRLNDDGSIPEDNPFINTANAKTAIYSYGHRNPQGMIKNPITGAIWTHEHGPRGGDEINIIQKGKNFGWPVISYGINYSGTTFTDITEKEGMEQPLFYWVPSIAPSGMTFVSSDIYPNWKGNVLVGSLKFEYTERLVLENNIVVKREKLFEGLGRVRNLLEAPDGYIYAAIEGLGIVKIIPEN</sequence>
<organism evidence="3 4">
    <name type="scientific">Flavivirga spongiicola</name>
    <dbReference type="NCBI Taxonomy" id="421621"/>
    <lineage>
        <taxon>Bacteria</taxon>
        <taxon>Pseudomonadati</taxon>
        <taxon>Bacteroidota</taxon>
        <taxon>Flavobacteriia</taxon>
        <taxon>Flavobacteriales</taxon>
        <taxon>Flavobacteriaceae</taxon>
        <taxon>Flavivirga</taxon>
    </lineage>
</organism>
<evidence type="ECO:0000313" key="3">
    <source>
        <dbReference type="EMBL" id="MEF3834935.1"/>
    </source>
</evidence>
<reference evidence="3 4" key="1">
    <citation type="submission" date="2022-09" db="EMBL/GenBank/DDBJ databases">
        <title>Genome sequencing of Flavivirga sp. MEBiC05379.</title>
        <authorList>
            <person name="Oh H.-M."/>
            <person name="Kwon K.K."/>
            <person name="Park M.J."/>
            <person name="Yang S.-H."/>
        </authorList>
    </citation>
    <scope>NUCLEOTIDE SEQUENCE [LARGE SCALE GENOMIC DNA]</scope>
    <source>
        <strain evidence="3 4">MEBiC05379</strain>
    </source>
</reference>
<evidence type="ECO:0000256" key="1">
    <source>
        <dbReference type="SAM" id="SignalP"/>
    </source>
</evidence>
<name>A0ABU7XW40_9FLAO</name>
<dbReference type="InterPro" id="IPR012938">
    <property type="entry name" value="Glc/Sorbosone_DH"/>
</dbReference>
<protein>
    <submittedName>
        <fullName evidence="3">PQQ-dependent sugar dehydrogenase</fullName>
    </submittedName>
</protein>
<dbReference type="EMBL" id="JAODOP010000004">
    <property type="protein sequence ID" value="MEF3834935.1"/>
    <property type="molecule type" value="Genomic_DNA"/>
</dbReference>
<keyword evidence="4" id="KW-1185">Reference proteome</keyword>
<gene>
    <name evidence="3" type="ORF">N1F79_17515</name>
</gene>
<dbReference type="Proteomes" id="UP001337305">
    <property type="component" value="Unassembled WGS sequence"/>
</dbReference>
<dbReference type="Pfam" id="PF07995">
    <property type="entry name" value="GSDH"/>
    <property type="match status" value="1"/>
</dbReference>
<dbReference type="SUPFAM" id="SSF50952">
    <property type="entry name" value="Soluble quinoprotein glucose dehydrogenase"/>
    <property type="match status" value="1"/>
</dbReference>
<dbReference type="PANTHER" id="PTHR19328">
    <property type="entry name" value="HEDGEHOG-INTERACTING PROTEIN"/>
    <property type="match status" value="1"/>
</dbReference>
<comment type="caution">
    <text evidence="3">The sequence shown here is derived from an EMBL/GenBank/DDBJ whole genome shotgun (WGS) entry which is preliminary data.</text>
</comment>
<feature type="signal peptide" evidence="1">
    <location>
        <begin position="1"/>
        <end position="19"/>
    </location>
</feature>
<proteinExistence type="predicted"/>
<dbReference type="InterPro" id="IPR011042">
    <property type="entry name" value="6-blade_b-propeller_TolB-like"/>
</dbReference>
<accession>A0ABU7XW40</accession>
<evidence type="ECO:0000313" key="4">
    <source>
        <dbReference type="Proteomes" id="UP001337305"/>
    </source>
</evidence>
<feature type="chain" id="PRO_5047338611" evidence="1">
    <location>
        <begin position="20"/>
        <end position="374"/>
    </location>
</feature>
<dbReference type="InterPro" id="IPR011041">
    <property type="entry name" value="Quinoprot_gluc/sorb_DH_b-prop"/>
</dbReference>
<dbReference type="Gene3D" id="2.120.10.30">
    <property type="entry name" value="TolB, C-terminal domain"/>
    <property type="match status" value="1"/>
</dbReference>
<dbReference type="PANTHER" id="PTHR19328:SF75">
    <property type="entry name" value="ALDOSE SUGAR DEHYDROGENASE YLII"/>
    <property type="match status" value="1"/>
</dbReference>
<evidence type="ECO:0000259" key="2">
    <source>
        <dbReference type="Pfam" id="PF07995"/>
    </source>
</evidence>
<dbReference type="RefSeq" id="WP_303307239.1">
    <property type="nucleotide sequence ID" value="NZ_JAODOP010000004.1"/>
</dbReference>
<dbReference type="PROSITE" id="PS51257">
    <property type="entry name" value="PROKAR_LIPOPROTEIN"/>
    <property type="match status" value="1"/>
</dbReference>